<dbReference type="EMBL" id="BAAAGE010000001">
    <property type="protein sequence ID" value="GAA0714249.1"/>
    <property type="molecule type" value="Genomic_DNA"/>
</dbReference>
<dbReference type="InterPro" id="IPR054204">
    <property type="entry name" value="DUF6909"/>
</dbReference>
<accession>A0ABP3TP06</accession>
<protein>
    <submittedName>
        <fullName evidence="1">Uncharacterized protein</fullName>
    </submittedName>
</protein>
<dbReference type="Pfam" id="PF21850">
    <property type="entry name" value="DUF6909"/>
    <property type="match status" value="2"/>
</dbReference>
<organism evidence="1 2">
    <name type="scientific">Aquimarina litoralis</name>
    <dbReference type="NCBI Taxonomy" id="584605"/>
    <lineage>
        <taxon>Bacteria</taxon>
        <taxon>Pseudomonadati</taxon>
        <taxon>Bacteroidota</taxon>
        <taxon>Flavobacteriia</taxon>
        <taxon>Flavobacteriales</taxon>
        <taxon>Flavobacteriaceae</taxon>
        <taxon>Aquimarina</taxon>
    </lineage>
</organism>
<evidence type="ECO:0000313" key="2">
    <source>
        <dbReference type="Proteomes" id="UP001501758"/>
    </source>
</evidence>
<name>A0ABP3TP06_9FLAO</name>
<reference evidence="2" key="1">
    <citation type="journal article" date="2019" name="Int. J. Syst. Evol. Microbiol.">
        <title>The Global Catalogue of Microorganisms (GCM) 10K type strain sequencing project: providing services to taxonomists for standard genome sequencing and annotation.</title>
        <authorList>
            <consortium name="The Broad Institute Genomics Platform"/>
            <consortium name="The Broad Institute Genome Sequencing Center for Infectious Disease"/>
            <person name="Wu L."/>
            <person name="Ma J."/>
        </authorList>
    </citation>
    <scope>NUCLEOTIDE SEQUENCE [LARGE SCALE GENOMIC DNA]</scope>
    <source>
        <strain evidence="2">JCM 15974</strain>
    </source>
</reference>
<proteinExistence type="predicted"/>
<keyword evidence="2" id="KW-1185">Reference proteome</keyword>
<dbReference type="RefSeq" id="WP_343910584.1">
    <property type="nucleotide sequence ID" value="NZ_BAAAGE010000001.1"/>
</dbReference>
<sequence>MTNLKLKGRTRAQESSSAIERMYITMRHLFNRGFYKPMGVSGDTLREGLLTLRPEIYGSVAEEKVELDGLLYVIDRLPIGIEECRYINLTSEEGYKNSHFKPIVPPKRRRNCYRIDEEQMNIEITRGRSEIYDILTHLTFLFIESHKIMNRVVINEEGNVTRDWDKLEKAVTSKKDLTKSEREVVLTHTANILGRTFQEVTSIYNSFSCPENKERFIHIIYWLGKLAIDESVNENKRLVTFTPVLRERLGHHIHGERWANTIKGKLQELNLIDRPIHIISANMHSVMNTMYAPLALKTELKNKSTFDIYELLSQDKNDKLRAKVEKLALQKGMTFLEDESGTNIDVQIFDTSKYRNGVFETNVSKKDSENMPVIIVMDYAFGEQAYETMDELLKPFEQSESRKYLNVKSVSLMGKAGILEGGKGDIMIPSAHVFEGTADNYPFDNGLKKEDLEGHGIDIYEGAMITVLGTSLQNRDILKFFHESTWNVIGLEMEGAHYQKAIQSASKLRGSISSDVKVNYAYYASDNPLETGSTLASGGLGTTGVKPTYLITEKILEQIFKNH</sequence>
<evidence type="ECO:0000313" key="1">
    <source>
        <dbReference type="EMBL" id="GAA0714249.1"/>
    </source>
</evidence>
<gene>
    <name evidence="1" type="ORF">GCM10009430_07150</name>
</gene>
<dbReference type="Proteomes" id="UP001501758">
    <property type="component" value="Unassembled WGS sequence"/>
</dbReference>
<comment type="caution">
    <text evidence="1">The sequence shown here is derived from an EMBL/GenBank/DDBJ whole genome shotgun (WGS) entry which is preliminary data.</text>
</comment>